<dbReference type="PANTHER" id="PTHR28173">
    <property type="entry name" value="RIBONUCLEASES P/MRP PROTEIN SUBUNIT POP8"/>
    <property type="match status" value="1"/>
</dbReference>
<accession>A0AAF0AV12</accession>
<dbReference type="GO" id="GO:0005655">
    <property type="term" value="C:nucleolar ribonuclease P complex"/>
    <property type="evidence" value="ECO:0007669"/>
    <property type="project" value="InterPro"/>
</dbReference>
<dbReference type="InterPro" id="IPR020347">
    <property type="entry name" value="Pop8"/>
</dbReference>
<dbReference type="GO" id="GO:0004526">
    <property type="term" value="F:ribonuclease P activity"/>
    <property type="evidence" value="ECO:0007669"/>
    <property type="project" value="TreeGrafter"/>
</dbReference>
<dbReference type="RefSeq" id="XP_056035707.1">
    <property type="nucleotide sequence ID" value="XM_056180166.1"/>
</dbReference>
<dbReference type="InterPro" id="IPR049128">
    <property type="entry name" value="Pop8-like_dom"/>
</dbReference>
<evidence type="ECO:0000256" key="1">
    <source>
        <dbReference type="ARBA" id="ARBA00022694"/>
    </source>
</evidence>
<dbReference type="SUPFAM" id="SSF160350">
    <property type="entry name" value="Rnp2-like"/>
    <property type="match status" value="1"/>
</dbReference>
<dbReference type="Pfam" id="PF20976">
    <property type="entry name" value="Pop8"/>
    <property type="match status" value="1"/>
</dbReference>
<evidence type="ECO:0000313" key="4">
    <source>
        <dbReference type="Proteomes" id="UP001212411"/>
    </source>
</evidence>
<dbReference type="AlphaFoldDB" id="A0AAF0AV12"/>
<dbReference type="GO" id="GO:0008033">
    <property type="term" value="P:tRNA processing"/>
    <property type="evidence" value="ECO:0007669"/>
    <property type="project" value="UniProtKB-KW"/>
</dbReference>
<keyword evidence="1" id="KW-0819">tRNA processing</keyword>
<dbReference type="GO" id="GO:0000171">
    <property type="term" value="F:ribonuclease MRP activity"/>
    <property type="evidence" value="ECO:0007669"/>
    <property type="project" value="TreeGrafter"/>
</dbReference>
<dbReference type="GO" id="GO:0034965">
    <property type="term" value="P:intronic box C/D snoRNA processing"/>
    <property type="evidence" value="ECO:0007669"/>
    <property type="project" value="TreeGrafter"/>
</dbReference>
<proteinExistence type="predicted"/>
<dbReference type="Proteomes" id="UP001212411">
    <property type="component" value="Chromosome 1"/>
</dbReference>
<evidence type="ECO:0000259" key="2">
    <source>
        <dbReference type="Pfam" id="PF20976"/>
    </source>
</evidence>
<reference evidence="3 4" key="1">
    <citation type="journal article" date="2023" name="G3 (Bethesda)">
        <title>A high-quality reference genome for the fission yeast Schizosaccharomyces osmophilus.</title>
        <authorList>
            <person name="Jia G.S."/>
            <person name="Zhang W.C."/>
            <person name="Liang Y."/>
            <person name="Liu X.H."/>
            <person name="Rhind N."/>
            <person name="Pidoux A."/>
            <person name="Brysch-Herzberg M."/>
            <person name="Du L.L."/>
        </authorList>
    </citation>
    <scope>NUCLEOTIDE SEQUENCE [LARGE SCALE GENOMIC DNA]</scope>
    <source>
        <strain evidence="3 4">CBS 15793</strain>
    </source>
</reference>
<organism evidence="3 4">
    <name type="scientific">Schizosaccharomyces osmophilus</name>
    <dbReference type="NCBI Taxonomy" id="2545709"/>
    <lineage>
        <taxon>Eukaryota</taxon>
        <taxon>Fungi</taxon>
        <taxon>Dikarya</taxon>
        <taxon>Ascomycota</taxon>
        <taxon>Taphrinomycotina</taxon>
        <taxon>Schizosaccharomycetes</taxon>
        <taxon>Schizosaccharomycetales</taxon>
        <taxon>Schizosaccharomycetaceae</taxon>
        <taxon>Schizosaccharomyces</taxon>
    </lineage>
</organism>
<dbReference type="PANTHER" id="PTHR28173:SF1">
    <property type="entry name" value="RIBONUCLEASES P_MRP PROTEIN SUBUNIT POP8"/>
    <property type="match status" value="1"/>
</dbReference>
<dbReference type="InterPro" id="IPR038085">
    <property type="entry name" value="Rnp2-like_sf"/>
</dbReference>
<dbReference type="EMBL" id="CP115611">
    <property type="protein sequence ID" value="WBW71464.1"/>
    <property type="molecule type" value="Genomic_DNA"/>
</dbReference>
<sequence>MVLHQRLKSENYYILVKVLHNSSMETGFDELTLRHFITLALSQSFGIFGSAISVDILHRNASLLYLRCHINDSEKVLLALGSYIREPEQVRFQVLHATNILAEIGPNRSQFTKSLL</sequence>
<dbReference type="GeneID" id="80874855"/>
<dbReference type="GO" id="GO:0000172">
    <property type="term" value="C:ribonuclease MRP complex"/>
    <property type="evidence" value="ECO:0007669"/>
    <property type="project" value="InterPro"/>
</dbReference>
<protein>
    <submittedName>
        <fullName evidence="3">RNase P and RNase MRP subunit Pop8</fullName>
    </submittedName>
</protein>
<gene>
    <name evidence="3" type="primary">pop8</name>
    <name evidence="3" type="ORF">SOMG_01373</name>
</gene>
<name>A0AAF0AV12_9SCHI</name>
<keyword evidence="4" id="KW-1185">Reference proteome</keyword>
<feature type="domain" description="Ribonucleases P/MRP subunit Pop8-like" evidence="2">
    <location>
        <begin position="11"/>
        <end position="83"/>
    </location>
</feature>
<dbReference type="KEGG" id="som:SOMG_01373"/>
<dbReference type="GO" id="GO:0000294">
    <property type="term" value="P:nuclear-transcribed mRNA catabolic process, RNase MRP-dependent"/>
    <property type="evidence" value="ECO:0007669"/>
    <property type="project" value="TreeGrafter"/>
</dbReference>
<evidence type="ECO:0000313" key="3">
    <source>
        <dbReference type="EMBL" id="WBW71464.1"/>
    </source>
</evidence>